<proteinExistence type="predicted"/>
<sequence length="162" mass="18059">MFKRIIVVAGETLSVHASSSNSSPRITHSSRAKPVPIPLSDHVHLKRTSCSDTACLRHRDKQGSRESPPDIVVLLELDTDPMYANGLLKECWEQSVQGCARKVRDHADVEFRAHGWASTDIEVSFPRYTVDEDRLNVAPIDAAHSATMPERYIPQPWADFGA</sequence>
<comment type="caution">
    <text evidence="1">The sequence shown here is derived from an EMBL/GenBank/DDBJ whole genome shotgun (WGS) entry which is preliminary data.</text>
</comment>
<reference evidence="1 2" key="1">
    <citation type="submission" date="2016-12" db="EMBL/GenBank/DDBJ databases">
        <title>The genomes of Aspergillus section Nigri reveals drivers in fungal speciation.</title>
        <authorList>
            <consortium name="DOE Joint Genome Institute"/>
            <person name="Vesth T.C."/>
            <person name="Nybo J."/>
            <person name="Theobald S."/>
            <person name="Brandl J."/>
            <person name="Frisvad J.C."/>
            <person name="Nielsen K.F."/>
            <person name="Lyhne E.K."/>
            <person name="Kogle M.E."/>
            <person name="Kuo A."/>
            <person name="Riley R."/>
            <person name="Clum A."/>
            <person name="Nolan M."/>
            <person name="Lipzen A."/>
            <person name="Salamov A."/>
            <person name="Henrissat B."/>
            <person name="Wiebenga A."/>
            <person name="De Vries R.P."/>
            <person name="Grigoriev I.V."/>
            <person name="Mortensen U.H."/>
            <person name="Andersen M.R."/>
            <person name="Baker S.E."/>
        </authorList>
    </citation>
    <scope>NUCLEOTIDE SEQUENCE [LARGE SCALE GENOMIC DNA]</scope>
    <source>
        <strain evidence="1 2">CBS 117.55</strain>
    </source>
</reference>
<dbReference type="GeneID" id="37070569"/>
<evidence type="ECO:0000313" key="1">
    <source>
        <dbReference type="EMBL" id="PWY69085.1"/>
    </source>
</evidence>
<accession>A0A317V4Q6</accession>
<dbReference type="VEuPathDB" id="FungiDB:BO70DRAFT_432583"/>
<evidence type="ECO:0000313" key="2">
    <source>
        <dbReference type="Proteomes" id="UP000247233"/>
    </source>
</evidence>
<keyword evidence="2" id="KW-1185">Reference proteome</keyword>
<gene>
    <name evidence="1" type="ORF">BO70DRAFT_432583</name>
</gene>
<dbReference type="RefSeq" id="XP_025395441.1">
    <property type="nucleotide sequence ID" value="XM_025548332.1"/>
</dbReference>
<dbReference type="AlphaFoldDB" id="A0A317V4Q6"/>
<name>A0A317V4Q6_9EURO</name>
<dbReference type="Proteomes" id="UP000247233">
    <property type="component" value="Unassembled WGS sequence"/>
</dbReference>
<protein>
    <submittedName>
        <fullName evidence="1">Uncharacterized protein</fullName>
    </submittedName>
</protein>
<organism evidence="1 2">
    <name type="scientific">Aspergillus heteromorphus CBS 117.55</name>
    <dbReference type="NCBI Taxonomy" id="1448321"/>
    <lineage>
        <taxon>Eukaryota</taxon>
        <taxon>Fungi</taxon>
        <taxon>Dikarya</taxon>
        <taxon>Ascomycota</taxon>
        <taxon>Pezizomycotina</taxon>
        <taxon>Eurotiomycetes</taxon>
        <taxon>Eurotiomycetidae</taxon>
        <taxon>Eurotiales</taxon>
        <taxon>Aspergillaceae</taxon>
        <taxon>Aspergillus</taxon>
        <taxon>Aspergillus subgen. Circumdati</taxon>
    </lineage>
</organism>
<dbReference type="EMBL" id="MSFL01000034">
    <property type="protein sequence ID" value="PWY69085.1"/>
    <property type="molecule type" value="Genomic_DNA"/>
</dbReference>